<evidence type="ECO:0000259" key="3">
    <source>
        <dbReference type="Pfam" id="PF20152"/>
    </source>
</evidence>
<gene>
    <name evidence="4" type="ORF">BDP27DRAFT_1327429</name>
</gene>
<protein>
    <recommendedName>
        <fullName evidence="3">DUF6534 domain-containing protein</fullName>
    </recommendedName>
</protein>
<keyword evidence="5" id="KW-1185">Reference proteome</keyword>
<feature type="compositionally biased region" description="Basic and acidic residues" evidence="1">
    <location>
        <begin position="284"/>
        <end position="297"/>
    </location>
</feature>
<feature type="transmembrane region" description="Helical" evidence="2">
    <location>
        <begin position="209"/>
        <end position="229"/>
    </location>
</feature>
<keyword evidence="2" id="KW-0472">Membrane</keyword>
<dbReference type="EMBL" id="JADNRY010000062">
    <property type="protein sequence ID" value="KAF9068306.1"/>
    <property type="molecule type" value="Genomic_DNA"/>
</dbReference>
<feature type="transmembrane region" description="Helical" evidence="2">
    <location>
        <begin position="109"/>
        <end position="128"/>
    </location>
</feature>
<dbReference type="AlphaFoldDB" id="A0A9P5PRY1"/>
<feature type="transmembrane region" description="Helical" evidence="2">
    <location>
        <begin position="75"/>
        <end position="97"/>
    </location>
</feature>
<reference evidence="4" key="1">
    <citation type="submission" date="2020-11" db="EMBL/GenBank/DDBJ databases">
        <authorList>
            <consortium name="DOE Joint Genome Institute"/>
            <person name="Ahrendt S."/>
            <person name="Riley R."/>
            <person name="Andreopoulos W."/>
            <person name="Labutti K."/>
            <person name="Pangilinan J."/>
            <person name="Ruiz-Duenas F.J."/>
            <person name="Barrasa J.M."/>
            <person name="Sanchez-Garcia M."/>
            <person name="Camarero S."/>
            <person name="Miyauchi S."/>
            <person name="Serrano A."/>
            <person name="Linde D."/>
            <person name="Babiker R."/>
            <person name="Drula E."/>
            <person name="Ayuso-Fernandez I."/>
            <person name="Pacheco R."/>
            <person name="Padilla G."/>
            <person name="Ferreira P."/>
            <person name="Barriuso J."/>
            <person name="Kellner H."/>
            <person name="Castanera R."/>
            <person name="Alfaro M."/>
            <person name="Ramirez L."/>
            <person name="Pisabarro A.G."/>
            <person name="Kuo A."/>
            <person name="Tritt A."/>
            <person name="Lipzen A."/>
            <person name="He G."/>
            <person name="Yan M."/>
            <person name="Ng V."/>
            <person name="Cullen D."/>
            <person name="Martin F."/>
            <person name="Rosso M.-N."/>
            <person name="Henrissat B."/>
            <person name="Hibbett D."/>
            <person name="Martinez A.T."/>
            <person name="Grigoriev I.V."/>
        </authorList>
    </citation>
    <scope>NUCLEOTIDE SEQUENCE</scope>
    <source>
        <strain evidence="4">AH 40177</strain>
    </source>
</reference>
<proteinExistence type="predicted"/>
<keyword evidence="2" id="KW-1133">Transmembrane helix</keyword>
<feature type="transmembrane region" description="Helical" evidence="2">
    <location>
        <begin position="177"/>
        <end position="203"/>
    </location>
</feature>
<feature type="region of interest" description="Disordered" evidence="1">
    <location>
        <begin position="281"/>
        <end position="301"/>
    </location>
</feature>
<feature type="transmembrane region" description="Helical" evidence="2">
    <location>
        <begin position="134"/>
        <end position="156"/>
    </location>
</feature>
<keyword evidence="2" id="KW-0812">Transmembrane</keyword>
<comment type="caution">
    <text evidence="4">The sequence shown here is derived from an EMBL/GenBank/DDBJ whole genome shotgun (WGS) entry which is preliminary data.</text>
</comment>
<accession>A0A9P5PRY1</accession>
<name>A0A9P5PRY1_9AGAR</name>
<dbReference type="Proteomes" id="UP000772434">
    <property type="component" value="Unassembled WGS sequence"/>
</dbReference>
<sequence length="318" mass="35322">MTSTGTQELASLFDISPAYILTGIWINLLFYSLELLVGSAKVVMAMALLVDAAGTFSTCKLAWLVRYLKSQRVSFAEFITTGVATAISAFTEQWYFVYRLWAITESKGTMAVTSPLVLSSFIYVISSVAKPTLLSMRVSVCLLAGTDVAIAIHVMYALRRLNFLQNSNITQSLVHKVIAYAIASGTLTALFTIIAAITTLIPLPGVFIIFYYCAGRVYTLTILLNFVFFHEWRKSAKTKQRSRENSDRCTPRFWSRPFTQPTHVREPPVQSNVFFGGAQAPEAEAERSKHESAREYNKPVAGPPFSVDAIFKTSGEEM</sequence>
<organism evidence="4 5">
    <name type="scientific">Rhodocollybia butyracea</name>
    <dbReference type="NCBI Taxonomy" id="206335"/>
    <lineage>
        <taxon>Eukaryota</taxon>
        <taxon>Fungi</taxon>
        <taxon>Dikarya</taxon>
        <taxon>Basidiomycota</taxon>
        <taxon>Agaricomycotina</taxon>
        <taxon>Agaricomycetes</taxon>
        <taxon>Agaricomycetidae</taxon>
        <taxon>Agaricales</taxon>
        <taxon>Marasmiineae</taxon>
        <taxon>Omphalotaceae</taxon>
        <taxon>Rhodocollybia</taxon>
    </lineage>
</organism>
<feature type="transmembrane region" description="Helical" evidence="2">
    <location>
        <begin position="12"/>
        <end position="30"/>
    </location>
</feature>
<dbReference type="InterPro" id="IPR045339">
    <property type="entry name" value="DUF6534"/>
</dbReference>
<dbReference type="Pfam" id="PF20152">
    <property type="entry name" value="DUF6534"/>
    <property type="match status" value="1"/>
</dbReference>
<evidence type="ECO:0000313" key="5">
    <source>
        <dbReference type="Proteomes" id="UP000772434"/>
    </source>
</evidence>
<evidence type="ECO:0000313" key="4">
    <source>
        <dbReference type="EMBL" id="KAF9068306.1"/>
    </source>
</evidence>
<evidence type="ECO:0000256" key="2">
    <source>
        <dbReference type="SAM" id="Phobius"/>
    </source>
</evidence>
<feature type="transmembrane region" description="Helical" evidence="2">
    <location>
        <begin position="42"/>
        <end position="63"/>
    </location>
</feature>
<evidence type="ECO:0000256" key="1">
    <source>
        <dbReference type="SAM" id="MobiDB-lite"/>
    </source>
</evidence>
<dbReference type="OrthoDB" id="2989042at2759"/>
<feature type="domain" description="DUF6534" evidence="3">
    <location>
        <begin position="145"/>
        <end position="225"/>
    </location>
</feature>